<evidence type="ECO:0000256" key="2">
    <source>
        <dbReference type="SAM" id="MobiDB-lite"/>
    </source>
</evidence>
<dbReference type="SUPFAM" id="SSF52402">
    <property type="entry name" value="Adenine nucleotide alpha hydrolases-like"/>
    <property type="match status" value="2"/>
</dbReference>
<dbReference type="EMBL" id="JBHUDX010000031">
    <property type="protein sequence ID" value="MFD1659276.1"/>
    <property type="molecule type" value="Genomic_DNA"/>
</dbReference>
<dbReference type="InterPro" id="IPR006015">
    <property type="entry name" value="Universal_stress_UspA"/>
</dbReference>
<protein>
    <submittedName>
        <fullName evidence="4">Universal stress protein</fullName>
    </submittedName>
</protein>
<accession>A0ABW4IRZ8</accession>
<keyword evidence="5" id="KW-1185">Reference proteome</keyword>
<dbReference type="Proteomes" id="UP001597261">
    <property type="component" value="Unassembled WGS sequence"/>
</dbReference>
<dbReference type="PANTHER" id="PTHR46268:SF6">
    <property type="entry name" value="UNIVERSAL STRESS PROTEIN UP12"/>
    <property type="match status" value="1"/>
</dbReference>
<evidence type="ECO:0000313" key="5">
    <source>
        <dbReference type="Proteomes" id="UP001597261"/>
    </source>
</evidence>
<organism evidence="4 5">
    <name type="scientific">Streptomyces caeni</name>
    <dbReference type="NCBI Taxonomy" id="2307231"/>
    <lineage>
        <taxon>Bacteria</taxon>
        <taxon>Bacillati</taxon>
        <taxon>Actinomycetota</taxon>
        <taxon>Actinomycetes</taxon>
        <taxon>Kitasatosporales</taxon>
        <taxon>Streptomycetaceae</taxon>
        <taxon>Streptomyces</taxon>
    </lineage>
</organism>
<sequence>MPRPVVAGLDGSRESLAAADWAAREALRRGLPLRLVHAWEGLPEDDTQPVLPELRAPQSRARRVLRAAADPLNERYPQVTVTTEQVRRQPGPALLAEAERAELLVIGSQGVGSVGGFLSGSVAMATVAHAERPVVLVRAGDSARKERLPDGSGRPSDRTPYRDVAVALDVGRPCDAVLEFAFRAAELRRAPLRVAHAWHVPYTRGVADAAERARVKADAERDLTALLAPWREKFPAVFVRETLYEGRPAHVLVKAAGGACLLVVGRRRRRTAVGSHTGPVAHALIHHVNCPVALVPHD</sequence>
<reference evidence="5" key="1">
    <citation type="journal article" date="2019" name="Int. J. Syst. Evol. Microbiol.">
        <title>The Global Catalogue of Microorganisms (GCM) 10K type strain sequencing project: providing services to taxonomists for standard genome sequencing and annotation.</title>
        <authorList>
            <consortium name="The Broad Institute Genomics Platform"/>
            <consortium name="The Broad Institute Genome Sequencing Center for Infectious Disease"/>
            <person name="Wu L."/>
            <person name="Ma J."/>
        </authorList>
    </citation>
    <scope>NUCLEOTIDE SEQUENCE [LARGE SCALE GENOMIC DNA]</scope>
    <source>
        <strain evidence="5">CGMCC 1.12470</strain>
    </source>
</reference>
<name>A0ABW4IRZ8_9ACTN</name>
<evidence type="ECO:0000256" key="1">
    <source>
        <dbReference type="ARBA" id="ARBA00008791"/>
    </source>
</evidence>
<dbReference type="InterPro" id="IPR006016">
    <property type="entry name" value="UspA"/>
</dbReference>
<evidence type="ECO:0000259" key="3">
    <source>
        <dbReference type="Pfam" id="PF00582"/>
    </source>
</evidence>
<dbReference type="PANTHER" id="PTHR46268">
    <property type="entry name" value="STRESS RESPONSE PROTEIN NHAX"/>
    <property type="match status" value="1"/>
</dbReference>
<dbReference type="InterPro" id="IPR014729">
    <property type="entry name" value="Rossmann-like_a/b/a_fold"/>
</dbReference>
<evidence type="ECO:0000313" key="4">
    <source>
        <dbReference type="EMBL" id="MFD1659276.1"/>
    </source>
</evidence>
<dbReference type="RefSeq" id="WP_381082266.1">
    <property type="nucleotide sequence ID" value="NZ_JBHUDX010000031.1"/>
</dbReference>
<feature type="domain" description="UspA" evidence="3">
    <location>
        <begin position="1"/>
        <end position="138"/>
    </location>
</feature>
<dbReference type="PRINTS" id="PR01438">
    <property type="entry name" value="UNVRSLSTRESS"/>
</dbReference>
<dbReference type="Pfam" id="PF00582">
    <property type="entry name" value="Usp"/>
    <property type="match status" value="2"/>
</dbReference>
<feature type="region of interest" description="Disordered" evidence="2">
    <location>
        <begin position="140"/>
        <end position="160"/>
    </location>
</feature>
<feature type="compositionally biased region" description="Basic and acidic residues" evidence="2">
    <location>
        <begin position="141"/>
        <end position="160"/>
    </location>
</feature>
<comment type="caution">
    <text evidence="4">The sequence shown here is derived from an EMBL/GenBank/DDBJ whole genome shotgun (WGS) entry which is preliminary data.</text>
</comment>
<dbReference type="Gene3D" id="3.40.50.620">
    <property type="entry name" value="HUPs"/>
    <property type="match status" value="2"/>
</dbReference>
<comment type="similarity">
    <text evidence="1">Belongs to the universal stress protein A family.</text>
</comment>
<feature type="domain" description="UspA" evidence="3">
    <location>
        <begin position="161"/>
        <end position="296"/>
    </location>
</feature>
<gene>
    <name evidence="4" type="ORF">ACFSL4_13950</name>
</gene>
<proteinExistence type="inferred from homology"/>